<dbReference type="EMBL" id="APLQ01000011">
    <property type="protein sequence ID" value="ENO16039.1"/>
    <property type="molecule type" value="Genomic_DNA"/>
</dbReference>
<protein>
    <submittedName>
        <fullName evidence="1">Uncharacterized protein</fullName>
    </submittedName>
</protein>
<dbReference type="RefSeq" id="WP_004580329.1">
    <property type="nucleotide sequence ID" value="NZ_AP028878.1"/>
</dbReference>
<sequence length="298" mass="33767">MEVFESFLSLLRWERLAALANSQFFSSLIGALAGAFAGATAAHRIAEKAKEREAYLEQLRATNSAIMASYLICNAFLGLKKQQIVGMYQQFSEKSEELKAVRANPNRGHVFEFVVDLRRVYVPKTPLEVLNREVYETLNINGRPIAAAASIDGAMTSLQAAIEVRDAAILRVRDQEQFSEEEKANFYFGYPLSDGSVSTEFVDSLNGIVLYADDVIFFSKLLCRDLQEYGECIRARLLERYKGEAPKVYRIDFSGSEDAGLFPAEEKYEDWLKGFKTQTDKKEQQRPPWYSKIFGKNP</sequence>
<comment type="caution">
    <text evidence="1">The sequence shown here is derived from an EMBL/GenBank/DDBJ whole genome shotgun (WGS) entry which is preliminary data.</text>
</comment>
<keyword evidence="2" id="KW-1185">Reference proteome</keyword>
<evidence type="ECO:0000313" key="1">
    <source>
        <dbReference type="EMBL" id="ENO16039.1"/>
    </source>
</evidence>
<dbReference type="STRING" id="626887.J057_11821"/>
<dbReference type="Proteomes" id="UP000013165">
    <property type="component" value="Unassembled WGS sequence"/>
</dbReference>
<gene>
    <name evidence="1" type="ORF">J057_11821</name>
</gene>
<dbReference type="OrthoDB" id="6850841at2"/>
<name>N6W714_9GAMM</name>
<organism evidence="1 2">
    <name type="scientific">Marinobacter nanhaiticus D15-8W</name>
    <dbReference type="NCBI Taxonomy" id="626887"/>
    <lineage>
        <taxon>Bacteria</taxon>
        <taxon>Pseudomonadati</taxon>
        <taxon>Pseudomonadota</taxon>
        <taxon>Gammaproteobacteria</taxon>
        <taxon>Pseudomonadales</taxon>
        <taxon>Marinobacteraceae</taxon>
        <taxon>Marinobacter</taxon>
    </lineage>
</organism>
<dbReference type="AlphaFoldDB" id="N6W714"/>
<evidence type="ECO:0000313" key="2">
    <source>
        <dbReference type="Proteomes" id="UP000013165"/>
    </source>
</evidence>
<accession>N6W714</accession>
<reference evidence="1 2" key="1">
    <citation type="journal article" date="2013" name="Genome Announc.">
        <title>Genome Sequence of the Polycyclic Aromatic Hydrocarbon-Degrading Bacterium Strain Marinobacter nanhaiticus D15-8WT.</title>
        <authorList>
            <person name="Cui Z."/>
            <person name="Gao W."/>
            <person name="Li Q."/>
            <person name="Xu G."/>
            <person name="Zheng L."/>
        </authorList>
    </citation>
    <scope>NUCLEOTIDE SEQUENCE [LARGE SCALE GENOMIC DNA]</scope>
    <source>
        <strain evidence="1 2">D15-8W</strain>
    </source>
</reference>
<dbReference type="HOGENOM" id="CLU_933193_0_0_6"/>
<proteinExistence type="predicted"/>